<accession>A0A369PXA2</accession>
<dbReference type="EMBL" id="QPKV01000007">
    <property type="protein sequence ID" value="RDC55299.1"/>
    <property type="molecule type" value="Genomic_DNA"/>
</dbReference>
<evidence type="ECO:0000313" key="2">
    <source>
        <dbReference type="Proteomes" id="UP000253961"/>
    </source>
</evidence>
<dbReference type="Proteomes" id="UP000253961">
    <property type="component" value="Unassembled WGS sequence"/>
</dbReference>
<sequence>MKSLIPKTIAVILNAMETCEASMSTIENNVINEEFPSNGTQKLINSTTPLQKQFSSKPDTMPLGQRFIIVFRMTIIFCFSLT</sequence>
<name>A0A369PXA2_9SPHI</name>
<gene>
    <name evidence="1" type="ORF">DU508_17145</name>
</gene>
<protein>
    <submittedName>
        <fullName evidence="1">Uncharacterized protein</fullName>
    </submittedName>
</protein>
<keyword evidence="2" id="KW-1185">Reference proteome</keyword>
<dbReference type="AlphaFoldDB" id="A0A369PXA2"/>
<evidence type="ECO:0000313" key="1">
    <source>
        <dbReference type="EMBL" id="RDC55299.1"/>
    </source>
</evidence>
<reference evidence="1 2" key="1">
    <citation type="submission" date="2018-07" db="EMBL/GenBank/DDBJ databases">
        <title>Pedobacter sp. nov., isolated from soil.</title>
        <authorList>
            <person name="Zhou L.Y."/>
            <person name="Du Z.J."/>
        </authorList>
    </citation>
    <scope>NUCLEOTIDE SEQUENCE [LARGE SCALE GENOMIC DNA]</scope>
    <source>
        <strain evidence="1 2">JDX94</strain>
    </source>
</reference>
<comment type="caution">
    <text evidence="1">The sequence shown here is derived from an EMBL/GenBank/DDBJ whole genome shotgun (WGS) entry which is preliminary data.</text>
</comment>
<proteinExistence type="predicted"/>
<organism evidence="1 2">
    <name type="scientific">Pedobacter chinensis</name>
    <dbReference type="NCBI Taxonomy" id="2282421"/>
    <lineage>
        <taxon>Bacteria</taxon>
        <taxon>Pseudomonadati</taxon>
        <taxon>Bacteroidota</taxon>
        <taxon>Sphingobacteriia</taxon>
        <taxon>Sphingobacteriales</taxon>
        <taxon>Sphingobacteriaceae</taxon>
        <taxon>Pedobacter</taxon>
    </lineage>
</organism>